<dbReference type="OrthoDB" id="4338917at2"/>
<organism evidence="2 3">
    <name type="scientific">Leekyejoonella antrihumi</name>
    <dbReference type="NCBI Taxonomy" id="1660198"/>
    <lineage>
        <taxon>Bacteria</taxon>
        <taxon>Bacillati</taxon>
        <taxon>Actinomycetota</taxon>
        <taxon>Actinomycetes</taxon>
        <taxon>Micrococcales</taxon>
        <taxon>Dermacoccaceae</taxon>
        <taxon>Leekyejoonella</taxon>
    </lineage>
</organism>
<name>A0A563E5W8_9MICO</name>
<evidence type="ECO:0000259" key="1">
    <source>
        <dbReference type="SMART" id="SM00974"/>
    </source>
</evidence>
<evidence type="ECO:0000313" key="2">
    <source>
        <dbReference type="EMBL" id="TWP37958.1"/>
    </source>
</evidence>
<dbReference type="SMART" id="SM00974">
    <property type="entry name" value="T5orf172"/>
    <property type="match status" value="1"/>
</dbReference>
<dbReference type="EMBL" id="VCQV01000004">
    <property type="protein sequence ID" value="TWP37958.1"/>
    <property type="molecule type" value="Genomic_DNA"/>
</dbReference>
<evidence type="ECO:0000313" key="3">
    <source>
        <dbReference type="Proteomes" id="UP000320244"/>
    </source>
</evidence>
<dbReference type="Pfam" id="PF13455">
    <property type="entry name" value="MUG113"/>
    <property type="match status" value="1"/>
</dbReference>
<sequence>MGYAVSWLILGSILALGFVWAVRDQAKKARQQPQQRPRSPWAPASPVACGDRALYLMQSGSAGPVKVGIAADVEQRRRQLQTGSAERIHVRRVIPSASDYERPLHAQFARHRMSGEWFAVEALPTILGAFDRVERELGRNPR</sequence>
<reference evidence="2 3" key="2">
    <citation type="submission" date="2019-08" db="EMBL/GenBank/DDBJ databases">
        <title>Jejuicoccus antrihumi gen. nov., sp. nov., a new member of the family Dermacoccaceae isolated from a cave.</title>
        <authorList>
            <person name="Schumann P."/>
            <person name="Kim I.S."/>
        </authorList>
    </citation>
    <scope>NUCLEOTIDE SEQUENCE [LARGE SCALE GENOMIC DNA]</scope>
    <source>
        <strain evidence="2 3">C5-26</strain>
    </source>
</reference>
<accession>A0A563E5W8</accession>
<gene>
    <name evidence="2" type="ORF">FGL98_04410</name>
</gene>
<feature type="domain" description="Bacteriophage T5 Orf172 DNA-binding" evidence="1">
    <location>
        <begin position="59"/>
        <end position="133"/>
    </location>
</feature>
<protein>
    <submittedName>
        <fullName evidence="2">GIY-YIG nuclease family protein</fullName>
    </submittedName>
</protein>
<reference evidence="2 3" key="1">
    <citation type="submission" date="2019-05" db="EMBL/GenBank/DDBJ databases">
        <authorList>
            <person name="Lee S.D."/>
        </authorList>
    </citation>
    <scope>NUCLEOTIDE SEQUENCE [LARGE SCALE GENOMIC DNA]</scope>
    <source>
        <strain evidence="2 3">C5-26</strain>
    </source>
</reference>
<proteinExistence type="predicted"/>
<dbReference type="Proteomes" id="UP000320244">
    <property type="component" value="Unassembled WGS sequence"/>
</dbReference>
<dbReference type="RefSeq" id="WP_146315528.1">
    <property type="nucleotide sequence ID" value="NZ_VCQV01000004.1"/>
</dbReference>
<comment type="caution">
    <text evidence="2">The sequence shown here is derived from an EMBL/GenBank/DDBJ whole genome shotgun (WGS) entry which is preliminary data.</text>
</comment>
<dbReference type="AlphaFoldDB" id="A0A563E5W8"/>
<keyword evidence="3" id="KW-1185">Reference proteome</keyword>
<dbReference type="InterPro" id="IPR018306">
    <property type="entry name" value="Phage_T5_Orf172_DNA-bd"/>
</dbReference>